<feature type="domain" description="Serine aminopeptidase S33" evidence="4">
    <location>
        <begin position="44"/>
        <end position="240"/>
    </location>
</feature>
<dbReference type="Pfam" id="PF12146">
    <property type="entry name" value="Hydrolase_4"/>
    <property type="match status" value="1"/>
</dbReference>
<keyword evidence="3" id="KW-0012">Acyltransferase</keyword>
<reference evidence="5 6" key="1">
    <citation type="journal article" date="2024" name="Nat. Commun.">
        <title>Phylogenomics reveals the evolutionary origins of lichenization in chlorophyte algae.</title>
        <authorList>
            <person name="Puginier C."/>
            <person name="Libourel C."/>
            <person name="Otte J."/>
            <person name="Skaloud P."/>
            <person name="Haon M."/>
            <person name="Grisel S."/>
            <person name="Petersen M."/>
            <person name="Berrin J.G."/>
            <person name="Delaux P.M."/>
            <person name="Dal Grande F."/>
            <person name="Keller J."/>
        </authorList>
    </citation>
    <scope>NUCLEOTIDE SEQUENCE [LARGE SCALE GENOMIC DNA]</scope>
    <source>
        <strain evidence="5 6">SAG 2043</strain>
    </source>
</reference>
<dbReference type="EMBL" id="JALJOR010000010">
    <property type="protein sequence ID" value="KAK9810026.1"/>
    <property type="molecule type" value="Genomic_DNA"/>
</dbReference>
<dbReference type="Gene3D" id="3.40.50.1820">
    <property type="entry name" value="alpha/beta hydrolase"/>
    <property type="match status" value="1"/>
</dbReference>
<evidence type="ECO:0000256" key="2">
    <source>
        <dbReference type="ARBA" id="ARBA00022679"/>
    </source>
</evidence>
<dbReference type="GO" id="GO:0016020">
    <property type="term" value="C:membrane"/>
    <property type="evidence" value="ECO:0007669"/>
    <property type="project" value="TreeGrafter"/>
</dbReference>
<dbReference type="InterPro" id="IPR022742">
    <property type="entry name" value="Hydrolase_4"/>
</dbReference>
<dbReference type="AlphaFoldDB" id="A0AAW1P9E1"/>
<dbReference type="SUPFAM" id="SSF53474">
    <property type="entry name" value="alpha/beta-Hydrolases"/>
    <property type="match status" value="1"/>
</dbReference>
<organism evidence="5 6">
    <name type="scientific">[Myrmecia] bisecta</name>
    <dbReference type="NCBI Taxonomy" id="41462"/>
    <lineage>
        <taxon>Eukaryota</taxon>
        <taxon>Viridiplantae</taxon>
        <taxon>Chlorophyta</taxon>
        <taxon>core chlorophytes</taxon>
        <taxon>Trebouxiophyceae</taxon>
        <taxon>Trebouxiales</taxon>
        <taxon>Trebouxiaceae</taxon>
        <taxon>Myrmecia</taxon>
    </lineage>
</organism>
<keyword evidence="6" id="KW-1185">Reference proteome</keyword>
<dbReference type="PANTHER" id="PTHR22753">
    <property type="entry name" value="TRANSMEMBRANE PROTEIN 68"/>
    <property type="match status" value="1"/>
</dbReference>
<comment type="caution">
    <text evidence="5">The sequence shown here is derived from an EMBL/GenBank/DDBJ whole genome shotgun (WGS) entry which is preliminary data.</text>
</comment>
<protein>
    <recommendedName>
        <fullName evidence="4">Serine aminopeptidase S33 domain-containing protein</fullName>
    </recommendedName>
</protein>
<evidence type="ECO:0000259" key="4">
    <source>
        <dbReference type="Pfam" id="PF12146"/>
    </source>
</evidence>
<evidence type="ECO:0000313" key="5">
    <source>
        <dbReference type="EMBL" id="KAK9810026.1"/>
    </source>
</evidence>
<dbReference type="GO" id="GO:0004144">
    <property type="term" value="F:diacylglycerol O-acyltransferase activity"/>
    <property type="evidence" value="ECO:0007669"/>
    <property type="project" value="UniProtKB-ARBA"/>
</dbReference>
<name>A0AAW1P9E1_9CHLO</name>
<evidence type="ECO:0000313" key="6">
    <source>
        <dbReference type="Proteomes" id="UP001489004"/>
    </source>
</evidence>
<accession>A0AAW1P9E1</accession>
<dbReference type="PANTHER" id="PTHR22753:SF14">
    <property type="entry name" value="MONOACYLGLYCEROL_DIACYLGLYCEROL O-ACYLTRANSFERASE"/>
    <property type="match status" value="1"/>
</dbReference>
<proteinExistence type="inferred from homology"/>
<keyword evidence="2" id="KW-0808">Transferase</keyword>
<comment type="similarity">
    <text evidence="1">Belongs to the diacylglycerol acyltransferase family.</text>
</comment>
<dbReference type="Proteomes" id="UP001489004">
    <property type="component" value="Unassembled WGS sequence"/>
</dbReference>
<dbReference type="Pfam" id="PF03982">
    <property type="entry name" value="DAGAT"/>
    <property type="match status" value="1"/>
</dbReference>
<dbReference type="InterPro" id="IPR007130">
    <property type="entry name" value="DAGAT"/>
</dbReference>
<gene>
    <name evidence="5" type="ORF">WJX72_003591</name>
</gene>
<dbReference type="InterPro" id="IPR029058">
    <property type="entry name" value="AB_hydrolase_fold"/>
</dbReference>
<evidence type="ECO:0000256" key="1">
    <source>
        <dbReference type="ARBA" id="ARBA00005420"/>
    </source>
</evidence>
<evidence type="ECO:0000256" key="3">
    <source>
        <dbReference type="ARBA" id="ARBA00023315"/>
    </source>
</evidence>
<sequence>MASQAHRQHITSRALSAGHQFASLASAFDLRSLTLTPNNFSTFPQLVSIVKAYLEEQLQGCPAERPVYLFGESFGALIALAVALETTHLVDRLLLVNPATSYQDSWLSRAGPLLALMPTQVYQALPGVMMGGPLRLASTLIRRPAATSGQEAQQSLVEYIQGLACTLPARTLNWRLSVLWEGVRAVEPRLSEVAQRTMILAASKDLLLPNEAEARRLLLKLQRSFFCVLRGHGHAVLQERNIHLLHIMKQEGFYVAQRTFTAQLRAGDPGITNAGTAEPLEMPTKEEVVRVARFVNGPIRALVSPVFLSTLEDGRVVEGMAGVPHVRPLLIVGNHQLFAPDLNILVEELFLQHHTLVRGLAHPAIFRDKAANEGVSFLDPQAFKNVYTTYGGVPVTPKNCFRLFQNKEAILLFPGGVREAFKRKGEMYELFWPDRPEFVRMAARFGATIMPLASVGAEDSLDILLDTEELKTHNWFQGFKEDAQRMPDVSHRKRSVAESMDQTFIPPVLAPRMPSRFYYLFRKPILTSPADYNDREKCDDIYRHVKEEVEKGIAYLLRKRGMDPYRDFLPRMMYEHPVGRAARKAPSFTP</sequence>